<name>A0AAW9S8H0_9BACT</name>
<dbReference type="Pfam" id="PF04883">
    <property type="entry name" value="HK97-gp10_like"/>
    <property type="match status" value="1"/>
</dbReference>
<organism evidence="2 3">
    <name type="scientific">Rapidithrix thailandica</name>
    <dbReference type="NCBI Taxonomy" id="413964"/>
    <lineage>
        <taxon>Bacteria</taxon>
        <taxon>Pseudomonadati</taxon>
        <taxon>Bacteroidota</taxon>
        <taxon>Cytophagia</taxon>
        <taxon>Cytophagales</taxon>
        <taxon>Flammeovirgaceae</taxon>
        <taxon>Rapidithrix</taxon>
    </lineage>
</organism>
<proteinExistence type="predicted"/>
<feature type="region of interest" description="Disordered" evidence="1">
    <location>
        <begin position="29"/>
        <end position="66"/>
    </location>
</feature>
<reference evidence="2 3" key="1">
    <citation type="submission" date="2024-04" db="EMBL/GenBank/DDBJ databases">
        <title>Novel genus in family Flammeovirgaceae.</title>
        <authorList>
            <person name="Nguyen T.H."/>
            <person name="Vuong T.Q."/>
            <person name="Le H."/>
            <person name="Kim S.-G."/>
        </authorList>
    </citation>
    <scope>NUCLEOTIDE SEQUENCE [LARGE SCALE GENOMIC DNA]</scope>
    <source>
        <strain evidence="2 3">JCM 23209</strain>
    </source>
</reference>
<dbReference type="Proteomes" id="UP001403385">
    <property type="component" value="Unassembled WGS sequence"/>
</dbReference>
<gene>
    <name evidence="2" type="ORF">AAG747_15435</name>
</gene>
<comment type="caution">
    <text evidence="2">The sequence shown here is derived from an EMBL/GenBank/DDBJ whole genome shotgun (WGS) entry which is preliminary data.</text>
</comment>
<accession>A0AAW9S8H0</accession>
<sequence length="163" mass="18517">MGVKLKNWEQAKRMLKDMDNRMTKKVIEGTMRKAAKPLVRSAKSKAPKGDTGNLRKSIGTFVSKSSERKKNLKAGIWAGPRTRGSHKGFHAHLIEFGTKKRKPTKGEYLVFEVDGVLVFAKEVAPVKPQPFMQPAYQESKGQMEQVMFKEFGNEFQKVAKKYK</sequence>
<dbReference type="InterPro" id="IPR010064">
    <property type="entry name" value="HK97-gp10_tail"/>
</dbReference>
<dbReference type="RefSeq" id="WP_346822092.1">
    <property type="nucleotide sequence ID" value="NZ_JBDKWZ010000008.1"/>
</dbReference>
<dbReference type="AlphaFoldDB" id="A0AAW9S8H0"/>
<evidence type="ECO:0000313" key="2">
    <source>
        <dbReference type="EMBL" id="MEN7549316.1"/>
    </source>
</evidence>
<evidence type="ECO:0000313" key="3">
    <source>
        <dbReference type="Proteomes" id="UP001403385"/>
    </source>
</evidence>
<dbReference type="NCBIfam" id="TIGR01725">
    <property type="entry name" value="phge_HK97_gp10"/>
    <property type="match status" value="1"/>
</dbReference>
<evidence type="ECO:0000256" key="1">
    <source>
        <dbReference type="SAM" id="MobiDB-lite"/>
    </source>
</evidence>
<keyword evidence="3" id="KW-1185">Reference proteome</keyword>
<dbReference type="EMBL" id="JBDKWZ010000008">
    <property type="protein sequence ID" value="MEN7549316.1"/>
    <property type="molecule type" value="Genomic_DNA"/>
</dbReference>
<protein>
    <submittedName>
        <fullName evidence="2">HK97-gp10 family putative phage morphogenesis protein</fullName>
    </submittedName>
</protein>